<dbReference type="AlphaFoldDB" id="A0A6P1EBP0"/>
<evidence type="ECO:0000256" key="3">
    <source>
        <dbReference type="ARBA" id="ARBA00022692"/>
    </source>
</evidence>
<evidence type="ECO:0000256" key="2">
    <source>
        <dbReference type="ARBA" id="ARBA00022448"/>
    </source>
</evidence>
<evidence type="ECO:0000313" key="8">
    <source>
        <dbReference type="EMBL" id="QHB53212.1"/>
    </source>
</evidence>
<evidence type="ECO:0000256" key="4">
    <source>
        <dbReference type="ARBA" id="ARBA00022989"/>
    </source>
</evidence>
<feature type="transmembrane region" description="Helical" evidence="6">
    <location>
        <begin position="213"/>
        <end position="234"/>
    </location>
</feature>
<protein>
    <submittedName>
        <fullName evidence="8">MFS transporter</fullName>
    </submittedName>
</protein>
<dbReference type="GO" id="GO:0022857">
    <property type="term" value="F:transmembrane transporter activity"/>
    <property type="evidence" value="ECO:0007669"/>
    <property type="project" value="InterPro"/>
</dbReference>
<dbReference type="InterPro" id="IPR020846">
    <property type="entry name" value="MFS_dom"/>
</dbReference>
<feature type="transmembrane region" description="Helical" evidence="6">
    <location>
        <begin position="77"/>
        <end position="94"/>
    </location>
</feature>
<dbReference type="PROSITE" id="PS50850">
    <property type="entry name" value="MFS"/>
    <property type="match status" value="1"/>
</dbReference>
<dbReference type="GeneID" id="69059477"/>
<dbReference type="RefSeq" id="WP_003550740.1">
    <property type="nucleotide sequence ID" value="NZ_CABKOL010000106.1"/>
</dbReference>
<keyword evidence="4 6" id="KW-1133">Transmembrane helix</keyword>
<dbReference type="EMBL" id="CP047121">
    <property type="protein sequence ID" value="QHB53212.1"/>
    <property type="molecule type" value="Genomic_DNA"/>
</dbReference>
<dbReference type="PANTHER" id="PTHR23523:SF2">
    <property type="entry name" value="2-NITROIMIDAZOLE TRANSPORTER"/>
    <property type="match status" value="1"/>
</dbReference>
<feature type="transmembrane region" description="Helical" evidence="6">
    <location>
        <begin position="44"/>
        <end position="65"/>
    </location>
</feature>
<feature type="transmembrane region" description="Helical" evidence="6">
    <location>
        <begin position="246"/>
        <end position="266"/>
    </location>
</feature>
<keyword evidence="3 6" id="KW-0812">Transmembrane</keyword>
<feature type="transmembrane region" description="Helical" evidence="6">
    <location>
        <begin position="372"/>
        <end position="392"/>
    </location>
</feature>
<feature type="transmembrane region" description="Helical" evidence="6">
    <location>
        <begin position="303"/>
        <end position="325"/>
    </location>
</feature>
<dbReference type="Gene3D" id="1.20.1250.20">
    <property type="entry name" value="MFS general substrate transporter like domains"/>
    <property type="match status" value="2"/>
</dbReference>
<feature type="transmembrane region" description="Helical" evidence="6">
    <location>
        <begin position="100"/>
        <end position="121"/>
    </location>
</feature>
<feature type="transmembrane region" description="Helical" evidence="6">
    <location>
        <begin position="157"/>
        <end position="180"/>
    </location>
</feature>
<feature type="transmembrane region" description="Helical" evidence="6">
    <location>
        <begin position="12"/>
        <end position="32"/>
    </location>
</feature>
<dbReference type="InterPro" id="IPR036259">
    <property type="entry name" value="MFS_trans_sf"/>
</dbReference>
<dbReference type="SMR" id="A0A6P1EBP0"/>
<feature type="domain" description="Major facilitator superfamily (MFS) profile" evidence="7">
    <location>
        <begin position="8"/>
        <end position="393"/>
    </location>
</feature>
<reference evidence="8 9" key="1">
    <citation type="submission" date="2019-12" db="EMBL/GenBank/DDBJ databases">
        <title>Lactobacillus hilgardii FLUB.</title>
        <authorList>
            <person name="Gustaw K."/>
        </authorList>
    </citation>
    <scope>NUCLEOTIDE SEQUENCE [LARGE SCALE GENOMIC DNA]</scope>
    <source>
        <strain evidence="8 9">FLUB</strain>
    </source>
</reference>
<dbReference type="Pfam" id="PF07690">
    <property type="entry name" value="MFS_1"/>
    <property type="match status" value="1"/>
</dbReference>
<comment type="subcellular location">
    <subcellularLocation>
        <location evidence="1">Cell membrane</location>
        <topology evidence="1">Multi-pass membrane protein</topology>
    </subcellularLocation>
</comment>
<evidence type="ECO:0000256" key="5">
    <source>
        <dbReference type="ARBA" id="ARBA00023136"/>
    </source>
</evidence>
<accession>A0A6P1EBP0</accession>
<dbReference type="SUPFAM" id="SSF103473">
    <property type="entry name" value="MFS general substrate transporter"/>
    <property type="match status" value="1"/>
</dbReference>
<gene>
    <name evidence="8" type="ORF">GQR93_13960</name>
</gene>
<name>A0A6P1EBP0_LENHI</name>
<dbReference type="PANTHER" id="PTHR23523">
    <property type="match status" value="1"/>
</dbReference>
<evidence type="ECO:0000256" key="6">
    <source>
        <dbReference type="SAM" id="Phobius"/>
    </source>
</evidence>
<feature type="transmembrane region" description="Helical" evidence="6">
    <location>
        <begin position="133"/>
        <end position="151"/>
    </location>
</feature>
<dbReference type="Proteomes" id="UP000465035">
    <property type="component" value="Chromosome"/>
</dbReference>
<evidence type="ECO:0000256" key="1">
    <source>
        <dbReference type="ARBA" id="ARBA00004651"/>
    </source>
</evidence>
<sequence>MNTKRQGINFTFEVFLLAANLRLAIIGIPPIVTKIQSYFQLTTAQTGVLTTIPLLCFGFLSATTAPIIRKLGTKRTIEYALLMLAIANLLRTYVNWGMFLGTIFVGAGITMLNVSLPALIVERHPEQSTKLNGVYTASINLLSAIVGGIAVPVANAIGWQFTVQLFSIPALIAFLGTLMLPHQATRPRKRTATDHQEVTGKAAATPIWKRGHVWLLAIFMGLQSLIFYTIVAWLPSVLTSHGLSATTAGLLFSIFQIIGAPFAYLVPRATTKASNLKLLMVSLLIGYLSGIGILIMFNATWLLILACIIVGITTASIFTLSLSMITTISTTPQEAGSVGGIVQSIGYLIASVGPTMFGVIESTLGNWSQTLIILITISIINILVGFVLIKIVQKNHFVY</sequence>
<dbReference type="InterPro" id="IPR011701">
    <property type="entry name" value="MFS"/>
</dbReference>
<evidence type="ECO:0000259" key="7">
    <source>
        <dbReference type="PROSITE" id="PS50850"/>
    </source>
</evidence>
<feature type="transmembrane region" description="Helical" evidence="6">
    <location>
        <begin position="337"/>
        <end position="360"/>
    </location>
</feature>
<proteinExistence type="predicted"/>
<dbReference type="GO" id="GO:0005886">
    <property type="term" value="C:plasma membrane"/>
    <property type="evidence" value="ECO:0007669"/>
    <property type="project" value="UniProtKB-SubCell"/>
</dbReference>
<feature type="transmembrane region" description="Helical" evidence="6">
    <location>
        <begin position="278"/>
        <end position="297"/>
    </location>
</feature>
<organism evidence="8 9">
    <name type="scientific">Lentilactobacillus hilgardii</name>
    <name type="common">Lactobacillus hilgardii</name>
    <dbReference type="NCBI Taxonomy" id="1588"/>
    <lineage>
        <taxon>Bacteria</taxon>
        <taxon>Bacillati</taxon>
        <taxon>Bacillota</taxon>
        <taxon>Bacilli</taxon>
        <taxon>Lactobacillales</taxon>
        <taxon>Lactobacillaceae</taxon>
        <taxon>Lentilactobacillus</taxon>
    </lineage>
</organism>
<evidence type="ECO:0000313" key="9">
    <source>
        <dbReference type="Proteomes" id="UP000465035"/>
    </source>
</evidence>
<keyword evidence="2" id="KW-0813">Transport</keyword>
<dbReference type="InterPro" id="IPR052524">
    <property type="entry name" value="MFS_Cyanate_Porter"/>
</dbReference>
<keyword evidence="5 6" id="KW-0472">Membrane</keyword>